<dbReference type="EMBL" id="CP024847">
    <property type="protein sequence ID" value="AUR52529.1"/>
    <property type="molecule type" value="Genomic_DNA"/>
</dbReference>
<dbReference type="KEGG" id="nba:CUN60_09540"/>
<evidence type="ECO:0000256" key="1">
    <source>
        <dbReference type="SAM" id="SignalP"/>
    </source>
</evidence>
<protein>
    <submittedName>
        <fullName evidence="2">Uncharacterized protein</fullName>
    </submittedName>
</protein>
<evidence type="ECO:0000313" key="2">
    <source>
        <dbReference type="EMBL" id="AUR52529.1"/>
    </source>
</evidence>
<feature type="signal peptide" evidence="1">
    <location>
        <begin position="1"/>
        <end position="20"/>
    </location>
</feature>
<gene>
    <name evidence="2" type="ORF">CUN60_09540</name>
</gene>
<dbReference type="AlphaFoldDB" id="A0A2I7N7U3"/>
<proteinExistence type="predicted"/>
<evidence type="ECO:0000313" key="3">
    <source>
        <dbReference type="Proteomes" id="UP000236655"/>
    </source>
</evidence>
<keyword evidence="1" id="KW-0732">Signal</keyword>
<dbReference type="OrthoDB" id="8635725at2"/>
<keyword evidence="3" id="KW-1185">Reference proteome</keyword>
<sequence>MKKLLIALTLVTGVNFNAFADNDDVTPIPPAPPAQFATDVASCEAVGAHLLVGTVEATPAYVGSKTIQPLVVDGKAQNQGILLSHTHILVQPLNDSNPADAYEIAADNVFAAGYDQAQPNKAVPAPLSSLQVGQVIEACGLTYSQTPFKGGSVFQANNGIHWVHSNDQPISPGHTTNGWLKEVDSSGNVGTNLEGASEYFCLWHSPTTDCNLPADAPLVPYTPHGISIAQSALLPW</sequence>
<reference evidence="3" key="1">
    <citation type="submission" date="2017-11" db="EMBL/GenBank/DDBJ databases">
        <authorList>
            <person name="Chan K.G."/>
            <person name="Lee L.S."/>
        </authorList>
    </citation>
    <scope>NUCLEOTIDE SEQUENCE [LARGE SCALE GENOMIC DNA]</scope>
    <source>
        <strain evidence="3">DSM 100970</strain>
    </source>
</reference>
<name>A0A2I7N7U3_9NEIS</name>
<accession>A0A2I7N7U3</accession>
<feature type="chain" id="PRO_5014331600" evidence="1">
    <location>
        <begin position="21"/>
        <end position="236"/>
    </location>
</feature>
<dbReference type="Proteomes" id="UP000236655">
    <property type="component" value="Chromosome"/>
</dbReference>
<organism evidence="2 3">
    <name type="scientific">Aquella oligotrophica</name>
    <dbReference type="NCBI Taxonomy" id="2067065"/>
    <lineage>
        <taxon>Bacteria</taxon>
        <taxon>Pseudomonadati</taxon>
        <taxon>Pseudomonadota</taxon>
        <taxon>Betaproteobacteria</taxon>
        <taxon>Neisseriales</taxon>
        <taxon>Neisseriaceae</taxon>
        <taxon>Aquella</taxon>
    </lineage>
</organism>
<dbReference type="RefSeq" id="WP_102951820.1">
    <property type="nucleotide sequence ID" value="NZ_CP024847.1"/>
</dbReference>